<keyword evidence="7" id="KW-0328">Glycosyltransferase</keyword>
<dbReference type="GO" id="GO:0009002">
    <property type="term" value="F:serine-type D-Ala-D-Ala carboxypeptidase activity"/>
    <property type="evidence" value="ECO:0007669"/>
    <property type="project" value="UniProtKB-EC"/>
</dbReference>
<evidence type="ECO:0000256" key="7">
    <source>
        <dbReference type="ARBA" id="ARBA00022676"/>
    </source>
</evidence>
<comment type="caution">
    <text evidence="20">The sequence shown here is derived from an EMBL/GenBank/DDBJ whole genome shotgun (WGS) entry which is preliminary data.</text>
</comment>
<dbReference type="SUPFAM" id="SSF53955">
    <property type="entry name" value="Lysozyme-like"/>
    <property type="match status" value="1"/>
</dbReference>
<dbReference type="Pfam" id="PF00912">
    <property type="entry name" value="Transgly"/>
    <property type="match status" value="1"/>
</dbReference>
<organism evidence="20 21">
    <name type="scientific">Candidatus Onthousia faecipullorum</name>
    <dbReference type="NCBI Taxonomy" id="2840887"/>
    <lineage>
        <taxon>Bacteria</taxon>
        <taxon>Bacillati</taxon>
        <taxon>Bacillota</taxon>
        <taxon>Bacilli</taxon>
        <taxon>Candidatus Onthousia</taxon>
    </lineage>
</organism>
<evidence type="ECO:0000256" key="15">
    <source>
        <dbReference type="ARBA" id="ARBA00034000"/>
    </source>
</evidence>
<dbReference type="Proteomes" id="UP000886833">
    <property type="component" value="Unassembled WGS sequence"/>
</dbReference>
<evidence type="ECO:0000256" key="9">
    <source>
        <dbReference type="ARBA" id="ARBA00022801"/>
    </source>
</evidence>
<dbReference type="PANTHER" id="PTHR32282">
    <property type="entry name" value="BINDING PROTEIN TRANSPEPTIDASE, PUTATIVE-RELATED"/>
    <property type="match status" value="1"/>
</dbReference>
<evidence type="ECO:0000259" key="19">
    <source>
        <dbReference type="Pfam" id="PF00912"/>
    </source>
</evidence>
<comment type="catalytic activity">
    <reaction evidence="15">
        <text>Preferential cleavage: (Ac)2-L-Lys-D-Ala-|-D-Ala. Also transpeptidation of peptidyl-alanyl moieties that are N-acyl substituents of D-alanine.</text>
        <dbReference type="EC" id="3.4.16.4"/>
    </reaction>
</comment>
<keyword evidence="4" id="KW-1003">Cell membrane</keyword>
<protein>
    <submittedName>
        <fullName evidence="20">PBP1A family penicillin-binding protein</fullName>
    </submittedName>
</protein>
<evidence type="ECO:0000256" key="4">
    <source>
        <dbReference type="ARBA" id="ARBA00022475"/>
    </source>
</evidence>
<comment type="subcellular location">
    <subcellularLocation>
        <location evidence="1">Cell membrane</location>
    </subcellularLocation>
</comment>
<dbReference type="PANTHER" id="PTHR32282:SF11">
    <property type="entry name" value="PENICILLIN-BINDING PROTEIN 1B"/>
    <property type="match status" value="1"/>
</dbReference>
<dbReference type="GO" id="GO:0009252">
    <property type="term" value="P:peptidoglycan biosynthetic process"/>
    <property type="evidence" value="ECO:0007669"/>
    <property type="project" value="UniProtKB-KW"/>
</dbReference>
<dbReference type="GO" id="GO:0008658">
    <property type="term" value="F:penicillin binding"/>
    <property type="evidence" value="ECO:0007669"/>
    <property type="project" value="InterPro"/>
</dbReference>
<evidence type="ECO:0000256" key="12">
    <source>
        <dbReference type="ARBA" id="ARBA00023136"/>
    </source>
</evidence>
<feature type="domain" description="Penicillin-binding protein transpeptidase" evidence="18">
    <location>
        <begin position="314"/>
        <end position="554"/>
    </location>
</feature>
<evidence type="ECO:0000256" key="13">
    <source>
        <dbReference type="ARBA" id="ARBA00023268"/>
    </source>
</evidence>
<dbReference type="Pfam" id="PF00905">
    <property type="entry name" value="Transpeptidase"/>
    <property type="match status" value="1"/>
</dbReference>
<accession>A0A9D1GC91</accession>
<keyword evidence="17" id="KW-0812">Transmembrane</keyword>
<proteinExistence type="inferred from homology"/>
<dbReference type="InterPro" id="IPR001460">
    <property type="entry name" value="PCN-bd_Tpept"/>
</dbReference>
<comment type="catalytic activity">
    <reaction evidence="16">
        <text>[GlcNAc-(1-&gt;4)-Mur2Ac(oyl-L-Ala-gamma-D-Glu-L-Lys-D-Ala-D-Ala)](n)-di-trans,octa-cis-undecaprenyl diphosphate + beta-D-GlcNAc-(1-&gt;4)-Mur2Ac(oyl-L-Ala-gamma-D-Glu-L-Lys-D-Ala-D-Ala)-di-trans,octa-cis-undecaprenyl diphosphate = [GlcNAc-(1-&gt;4)-Mur2Ac(oyl-L-Ala-gamma-D-Glu-L-Lys-D-Ala-D-Ala)](n+1)-di-trans,octa-cis-undecaprenyl diphosphate + di-trans,octa-cis-undecaprenyl diphosphate + H(+)</text>
        <dbReference type="Rhea" id="RHEA:23708"/>
        <dbReference type="Rhea" id="RHEA-COMP:9602"/>
        <dbReference type="Rhea" id="RHEA-COMP:9603"/>
        <dbReference type="ChEBI" id="CHEBI:15378"/>
        <dbReference type="ChEBI" id="CHEBI:58405"/>
        <dbReference type="ChEBI" id="CHEBI:60033"/>
        <dbReference type="ChEBI" id="CHEBI:78435"/>
        <dbReference type="EC" id="2.4.99.28"/>
    </reaction>
</comment>
<dbReference type="Gene3D" id="1.10.3810.10">
    <property type="entry name" value="Biosynthetic peptidoglycan transglycosylase-like"/>
    <property type="match status" value="1"/>
</dbReference>
<evidence type="ECO:0000259" key="18">
    <source>
        <dbReference type="Pfam" id="PF00905"/>
    </source>
</evidence>
<dbReference type="NCBIfam" id="TIGR02074">
    <property type="entry name" value="PBP_1a_fam"/>
    <property type="match status" value="1"/>
</dbReference>
<dbReference type="FunFam" id="1.10.3810.10:FF:000001">
    <property type="entry name" value="Penicillin-binding protein 1A"/>
    <property type="match status" value="1"/>
</dbReference>
<evidence type="ECO:0000256" key="5">
    <source>
        <dbReference type="ARBA" id="ARBA00022645"/>
    </source>
</evidence>
<dbReference type="Gene3D" id="3.40.710.10">
    <property type="entry name" value="DD-peptidase/beta-lactamase superfamily"/>
    <property type="match status" value="1"/>
</dbReference>
<keyword evidence="5" id="KW-0121">Carboxypeptidase</keyword>
<evidence type="ECO:0000256" key="1">
    <source>
        <dbReference type="ARBA" id="ARBA00004236"/>
    </source>
</evidence>
<keyword evidence="13" id="KW-0511">Multifunctional enzyme</keyword>
<evidence type="ECO:0000313" key="20">
    <source>
        <dbReference type="EMBL" id="HIT38355.1"/>
    </source>
</evidence>
<evidence type="ECO:0000256" key="2">
    <source>
        <dbReference type="ARBA" id="ARBA00007090"/>
    </source>
</evidence>
<comment type="similarity">
    <text evidence="2">In the C-terminal section; belongs to the transpeptidase family.</text>
</comment>
<dbReference type="InterPro" id="IPR036950">
    <property type="entry name" value="PBP_transglycosylase"/>
</dbReference>
<feature type="transmembrane region" description="Helical" evidence="17">
    <location>
        <begin position="7"/>
        <end position="29"/>
    </location>
</feature>
<evidence type="ECO:0000256" key="17">
    <source>
        <dbReference type="SAM" id="Phobius"/>
    </source>
</evidence>
<keyword evidence="14" id="KW-0961">Cell wall biogenesis/degradation</keyword>
<keyword evidence="6" id="KW-0645">Protease</keyword>
<dbReference type="GO" id="GO:0071555">
    <property type="term" value="P:cell wall organization"/>
    <property type="evidence" value="ECO:0007669"/>
    <property type="project" value="UniProtKB-KW"/>
</dbReference>
<evidence type="ECO:0000256" key="14">
    <source>
        <dbReference type="ARBA" id="ARBA00023316"/>
    </source>
</evidence>
<evidence type="ECO:0000256" key="10">
    <source>
        <dbReference type="ARBA" id="ARBA00022960"/>
    </source>
</evidence>
<evidence type="ECO:0000313" key="21">
    <source>
        <dbReference type="Proteomes" id="UP000886833"/>
    </source>
</evidence>
<dbReference type="GO" id="GO:0008360">
    <property type="term" value="P:regulation of cell shape"/>
    <property type="evidence" value="ECO:0007669"/>
    <property type="project" value="UniProtKB-KW"/>
</dbReference>
<dbReference type="GO" id="GO:0006508">
    <property type="term" value="P:proteolysis"/>
    <property type="evidence" value="ECO:0007669"/>
    <property type="project" value="UniProtKB-KW"/>
</dbReference>
<comment type="similarity">
    <text evidence="3">In the N-terminal section; belongs to the glycosyltransferase 51 family.</text>
</comment>
<keyword evidence="11" id="KW-0573">Peptidoglycan synthesis</keyword>
<name>A0A9D1GC91_9FIRM</name>
<dbReference type="GO" id="GO:0030288">
    <property type="term" value="C:outer membrane-bounded periplasmic space"/>
    <property type="evidence" value="ECO:0007669"/>
    <property type="project" value="TreeGrafter"/>
</dbReference>
<dbReference type="SUPFAM" id="SSF56601">
    <property type="entry name" value="beta-lactamase/transpeptidase-like"/>
    <property type="match status" value="1"/>
</dbReference>
<dbReference type="EMBL" id="DVKQ01000100">
    <property type="protein sequence ID" value="HIT38355.1"/>
    <property type="molecule type" value="Genomic_DNA"/>
</dbReference>
<feature type="domain" description="Glycosyl transferase family 51" evidence="19">
    <location>
        <begin position="57"/>
        <end position="223"/>
    </location>
</feature>
<evidence type="ECO:0000256" key="6">
    <source>
        <dbReference type="ARBA" id="ARBA00022670"/>
    </source>
</evidence>
<evidence type="ECO:0000256" key="8">
    <source>
        <dbReference type="ARBA" id="ARBA00022679"/>
    </source>
</evidence>
<evidence type="ECO:0000256" key="3">
    <source>
        <dbReference type="ARBA" id="ARBA00007739"/>
    </source>
</evidence>
<gene>
    <name evidence="20" type="ORF">IAB59_07765</name>
</gene>
<keyword evidence="8" id="KW-0808">Transferase</keyword>
<dbReference type="InterPro" id="IPR001264">
    <property type="entry name" value="Glyco_trans_51"/>
</dbReference>
<dbReference type="InterPro" id="IPR012338">
    <property type="entry name" value="Beta-lactam/transpept-like"/>
</dbReference>
<dbReference type="GO" id="GO:0005886">
    <property type="term" value="C:plasma membrane"/>
    <property type="evidence" value="ECO:0007669"/>
    <property type="project" value="UniProtKB-SubCell"/>
</dbReference>
<dbReference type="AlphaFoldDB" id="A0A9D1GC91"/>
<keyword evidence="12 17" id="KW-0472">Membrane</keyword>
<dbReference type="GO" id="GO:0008955">
    <property type="term" value="F:peptidoglycan glycosyltransferase activity"/>
    <property type="evidence" value="ECO:0007669"/>
    <property type="project" value="UniProtKB-EC"/>
</dbReference>
<evidence type="ECO:0000256" key="11">
    <source>
        <dbReference type="ARBA" id="ARBA00022984"/>
    </source>
</evidence>
<dbReference type="InterPro" id="IPR050396">
    <property type="entry name" value="Glycosyltr_51/Transpeptidase"/>
</dbReference>
<evidence type="ECO:0000256" key="16">
    <source>
        <dbReference type="ARBA" id="ARBA00049902"/>
    </source>
</evidence>
<dbReference type="InterPro" id="IPR023346">
    <property type="entry name" value="Lysozyme-like_dom_sf"/>
</dbReference>
<keyword evidence="10" id="KW-0133">Cell shape</keyword>
<sequence>MKVLKKCLKIFIILIGLFIVGNVCVYTYAKLSPKIEIKNANSFMLFDDNNEVFFQGSGSREWISLDDISPYLIEATINTEDKNFYKHIGFDYLRIVKALFVNITTGTTSQGASTITQQYAKNLFLDFDKTWKRKWDEMWYTIEIESHYSKDEILEGYLNTINYGHGKYGIETASKYYFGKSAKDLTLAEAAMLTGIPKSPSNYSPFVNLEKATQRQQMILKNMYDDGVISEAEYNKALDEELKFVGEEEKEELESVMYYQDAVIEELKSLKEIPESFLETGGLKVYTSLDMDAQKQLEETVKSTMPDSELETASVMMDPNTGRVIALVGGKDYSKSEFNRAVDAKRQVGSTMKPFLYYAALENGFTASTTFTSEETTFTFNNDETYSPQNNNGTYGHKPISMATAIAYSENIYAVKTHMFLGEDTLVNMAKRLGITSKLDEVPSLALGTSEIGMLEMAGAYSPFANEGYKVTPHFITKVVDREGNVLYEADEEKELILNSSLTFILNNLLTATYDANFIDYNYPTAINLASRMTHKYSLKSGTTNTDYWYIGYNKEIVTAVWCGYDDSRDLNSSEYKYASNIWLEAMENYMKDKPDQWYSQPDNVVGVLVNPITGKPATDSDEKKIIEYYVKGTEPSADDPVFDEISGNTSSN</sequence>
<reference evidence="20" key="1">
    <citation type="submission" date="2020-10" db="EMBL/GenBank/DDBJ databases">
        <authorList>
            <person name="Gilroy R."/>
        </authorList>
    </citation>
    <scope>NUCLEOTIDE SEQUENCE</scope>
    <source>
        <strain evidence="20">CHK195-26880</strain>
    </source>
</reference>
<keyword evidence="9" id="KW-0378">Hydrolase</keyword>
<reference evidence="20" key="2">
    <citation type="journal article" date="2021" name="PeerJ">
        <title>Extensive microbial diversity within the chicken gut microbiome revealed by metagenomics and culture.</title>
        <authorList>
            <person name="Gilroy R."/>
            <person name="Ravi A."/>
            <person name="Getino M."/>
            <person name="Pursley I."/>
            <person name="Horton D.L."/>
            <person name="Alikhan N.F."/>
            <person name="Baker D."/>
            <person name="Gharbi K."/>
            <person name="Hall N."/>
            <person name="Watson M."/>
            <person name="Adriaenssens E.M."/>
            <person name="Foster-Nyarko E."/>
            <person name="Jarju S."/>
            <person name="Secka A."/>
            <person name="Antonio M."/>
            <person name="Oren A."/>
            <person name="Chaudhuri R.R."/>
            <person name="La Ragione R."/>
            <person name="Hildebrand F."/>
            <person name="Pallen M.J."/>
        </authorList>
    </citation>
    <scope>NUCLEOTIDE SEQUENCE</scope>
    <source>
        <strain evidence="20">CHK195-26880</strain>
    </source>
</reference>
<keyword evidence="17" id="KW-1133">Transmembrane helix</keyword>